<keyword evidence="20" id="KW-1185">Reference proteome</keyword>
<feature type="binding site" evidence="15">
    <location>
        <position position="447"/>
    </location>
    <ligand>
        <name>Mg(2+)</name>
        <dbReference type="ChEBI" id="CHEBI:18420"/>
    </ligand>
</feature>
<evidence type="ECO:0000256" key="15">
    <source>
        <dbReference type="HAMAP-Rule" id="MF_00012"/>
    </source>
</evidence>
<dbReference type="AlphaFoldDB" id="H1XQF7"/>
<evidence type="ECO:0000256" key="4">
    <source>
        <dbReference type="ARBA" id="ARBA00022714"/>
    </source>
</evidence>
<dbReference type="InterPro" id="IPR056740">
    <property type="entry name" value="ILV_EDD_C"/>
</dbReference>
<evidence type="ECO:0000256" key="5">
    <source>
        <dbReference type="ARBA" id="ARBA00022723"/>
    </source>
</evidence>
<dbReference type="Proteomes" id="UP000004671">
    <property type="component" value="Chromosome"/>
</dbReference>
<feature type="active site" description="Proton acceptor" evidence="15">
    <location>
        <position position="473"/>
    </location>
</feature>
<comment type="function">
    <text evidence="15">Functions in the biosynthesis of branched-chain amino acids. Catalyzes the dehydration of (2R,3R)-2,3-dihydroxy-3-methylpentanoate (2,3-dihydroxy-3-methylvalerate) into 2-oxo-3-methylpentanoate (2-oxo-3-methylvalerate) and of (2R)-2,3-dihydroxy-3-methylbutanoate (2,3-dihydroxyisovalerate) into 2-oxo-3-methylbutanoate (2-oxoisovalerate), the penultimate precursor to L-isoleucine and L-valine, respectively.</text>
</comment>
<evidence type="ECO:0000259" key="17">
    <source>
        <dbReference type="Pfam" id="PF24877"/>
    </source>
</evidence>
<gene>
    <name evidence="15 18" type="primary">ilvD</name>
    <name evidence="18" type="ORF">Cabys_3205</name>
    <name evidence="19" type="ORF">Calab_0399</name>
</gene>
<comment type="pathway">
    <text evidence="13 15">Amino-acid biosynthesis; L-isoleucine biosynthesis; L-isoleucine from 2-oxobutanoate: step 3/4.</text>
</comment>
<protein>
    <recommendedName>
        <fullName evidence="14 15">Dihydroxy-acid dehydratase</fullName>
        <shortName evidence="15">DAD</shortName>
        <ecNumber evidence="14 15">4.2.1.9</ecNumber>
    </recommendedName>
</protein>
<dbReference type="InParanoid" id="H1XQF7"/>
<dbReference type="Gene3D" id="3.50.30.80">
    <property type="entry name" value="IlvD/EDD C-terminal domain-like"/>
    <property type="match status" value="1"/>
</dbReference>
<evidence type="ECO:0000256" key="1">
    <source>
        <dbReference type="ARBA" id="ARBA00001946"/>
    </source>
</evidence>
<dbReference type="FunFam" id="3.50.30.80:FF:000001">
    <property type="entry name" value="Dihydroxy-acid dehydratase"/>
    <property type="match status" value="1"/>
</dbReference>
<dbReference type="InterPro" id="IPR020558">
    <property type="entry name" value="DiOHA_6PGluconate_deHydtase_CS"/>
</dbReference>
<evidence type="ECO:0000256" key="11">
    <source>
        <dbReference type="ARBA" id="ARBA00029304"/>
    </source>
</evidence>
<feature type="binding site" evidence="15">
    <location>
        <position position="122"/>
    </location>
    <ligand>
        <name>Mg(2+)</name>
        <dbReference type="ChEBI" id="CHEBI:18420"/>
    </ligand>
</feature>
<dbReference type="GO" id="GO:0051537">
    <property type="term" value="F:2 iron, 2 sulfur cluster binding"/>
    <property type="evidence" value="ECO:0007669"/>
    <property type="project" value="UniProtKB-UniRule"/>
</dbReference>
<comment type="caution">
    <text evidence="15">Lacks conserved residue(s) required for the propagation of feature annotation.</text>
</comment>
<dbReference type="UniPathway" id="UPA00049">
    <property type="reaction ID" value="UER00061"/>
</dbReference>
<keyword evidence="4 15" id="KW-0001">2Fe-2S</keyword>
<evidence type="ECO:0000256" key="7">
    <source>
        <dbReference type="ARBA" id="ARBA00023004"/>
    </source>
</evidence>
<proteinExistence type="inferred from homology"/>
<evidence type="ECO:0000256" key="13">
    <source>
        <dbReference type="ARBA" id="ARBA00029437"/>
    </source>
</evidence>
<comment type="similarity">
    <text evidence="2 15">Belongs to the IlvD/Edd family.</text>
</comment>
<evidence type="ECO:0000256" key="9">
    <source>
        <dbReference type="ARBA" id="ARBA00023239"/>
    </source>
</evidence>
<comment type="subunit">
    <text evidence="15">Homodimer.</text>
</comment>
<dbReference type="FunCoup" id="H1XQF7">
    <property type="interactions" value="480"/>
</dbReference>
<dbReference type="EMBL" id="CM001402">
    <property type="protein sequence ID" value="EHO40044.1"/>
    <property type="molecule type" value="Genomic_DNA"/>
</dbReference>
<keyword evidence="8 15" id="KW-0411">Iron-sulfur</keyword>
<dbReference type="InterPro" id="IPR042096">
    <property type="entry name" value="Dihydro-acid_dehy_C"/>
</dbReference>
<dbReference type="STRING" id="880073.Cabys_3205"/>
<dbReference type="InterPro" id="IPR037237">
    <property type="entry name" value="IlvD/EDD_N"/>
</dbReference>
<name>H1XQF7_CALAY</name>
<dbReference type="PROSITE" id="PS00887">
    <property type="entry name" value="ILVD_EDD_2"/>
    <property type="match status" value="1"/>
</dbReference>
<dbReference type="InterPro" id="IPR004404">
    <property type="entry name" value="DihydroxyA_deHydtase"/>
</dbReference>
<evidence type="ECO:0000256" key="12">
    <source>
        <dbReference type="ARBA" id="ARBA00029436"/>
    </source>
</evidence>
<keyword evidence="9 15" id="KW-0456">Lyase</keyword>
<evidence type="ECO:0000256" key="3">
    <source>
        <dbReference type="ARBA" id="ARBA00022605"/>
    </source>
</evidence>
<comment type="catalytic activity">
    <reaction evidence="11">
        <text>(2R)-2,3-dihydroxy-3-methylbutanoate = 3-methyl-2-oxobutanoate + H2O</text>
        <dbReference type="Rhea" id="RHEA:24809"/>
        <dbReference type="ChEBI" id="CHEBI:11851"/>
        <dbReference type="ChEBI" id="CHEBI:15377"/>
        <dbReference type="ChEBI" id="CHEBI:49072"/>
        <dbReference type="EC" id="4.2.1.9"/>
    </reaction>
    <physiologicalReaction direction="left-to-right" evidence="11">
        <dbReference type="Rhea" id="RHEA:24810"/>
    </physiologicalReaction>
</comment>
<dbReference type="OrthoDB" id="9807077at2"/>
<feature type="binding site" description="via carbamate group" evidence="15">
    <location>
        <position position="123"/>
    </location>
    <ligand>
        <name>Mg(2+)</name>
        <dbReference type="ChEBI" id="CHEBI:18420"/>
    </ligand>
</feature>
<dbReference type="eggNOG" id="COG0129">
    <property type="taxonomic scope" value="Bacteria"/>
</dbReference>
<dbReference type="EMBL" id="CP018099">
    <property type="protein sequence ID" value="APF19953.1"/>
    <property type="molecule type" value="Genomic_DNA"/>
</dbReference>
<feature type="domain" description="Dihydroxy-acid/6-phosphogluconate dehydratase C-terminal" evidence="17">
    <location>
        <begin position="363"/>
        <end position="554"/>
    </location>
</feature>
<comment type="cofactor">
    <cofactor evidence="15">
        <name>[2Fe-2S] cluster</name>
        <dbReference type="ChEBI" id="CHEBI:190135"/>
    </cofactor>
    <text evidence="15">Binds 1 [2Fe-2S] cluster per subunit. This cluster acts as a Lewis acid cofactor.</text>
</comment>
<dbReference type="RefSeq" id="WP_006926959.1">
    <property type="nucleotide sequence ID" value="NZ_CM001402.1"/>
</dbReference>
<accession>H1XQF7</accession>
<dbReference type="KEGG" id="caby:Cabys_3205"/>
<dbReference type="HOGENOM" id="CLU_014271_4_2_0"/>
<dbReference type="GO" id="GO:0004160">
    <property type="term" value="F:dihydroxy-acid dehydratase activity"/>
    <property type="evidence" value="ECO:0007669"/>
    <property type="project" value="UniProtKB-UniRule"/>
</dbReference>
<keyword evidence="10 15" id="KW-0100">Branched-chain amino acid biosynthesis</keyword>
<dbReference type="Proteomes" id="UP000183868">
    <property type="component" value="Chromosome"/>
</dbReference>
<reference evidence="19 20" key="1">
    <citation type="submission" date="2011-09" db="EMBL/GenBank/DDBJ databases">
        <title>The permanent draft genome of Caldithrix abyssi DSM 13497.</title>
        <authorList>
            <consortium name="US DOE Joint Genome Institute (JGI-PGF)"/>
            <person name="Lucas S."/>
            <person name="Han J."/>
            <person name="Lapidus A."/>
            <person name="Bruce D."/>
            <person name="Goodwin L."/>
            <person name="Pitluck S."/>
            <person name="Peters L."/>
            <person name="Kyrpides N."/>
            <person name="Mavromatis K."/>
            <person name="Ivanova N."/>
            <person name="Mikhailova N."/>
            <person name="Chertkov O."/>
            <person name="Detter J.C."/>
            <person name="Tapia R."/>
            <person name="Han C."/>
            <person name="Land M."/>
            <person name="Hauser L."/>
            <person name="Markowitz V."/>
            <person name="Cheng J.-F."/>
            <person name="Hugenholtz P."/>
            <person name="Woyke T."/>
            <person name="Wu D."/>
            <person name="Spring S."/>
            <person name="Brambilla E."/>
            <person name="Klenk H.-P."/>
            <person name="Eisen J.A."/>
        </authorList>
    </citation>
    <scope>NUCLEOTIDE SEQUENCE [LARGE SCALE GENOMIC DNA]</scope>
    <source>
        <strain evidence="19 20">DSM 13497</strain>
    </source>
</reference>
<dbReference type="SUPFAM" id="SSF52016">
    <property type="entry name" value="LeuD/IlvD-like"/>
    <property type="match status" value="1"/>
</dbReference>
<dbReference type="GO" id="GO:0005829">
    <property type="term" value="C:cytosol"/>
    <property type="evidence" value="ECO:0007669"/>
    <property type="project" value="TreeGrafter"/>
</dbReference>
<evidence type="ECO:0000256" key="14">
    <source>
        <dbReference type="ARBA" id="ARBA00029490"/>
    </source>
</evidence>
<dbReference type="GO" id="GO:0009097">
    <property type="term" value="P:isoleucine biosynthetic process"/>
    <property type="evidence" value="ECO:0007669"/>
    <property type="project" value="UniProtKB-UniRule"/>
</dbReference>
<feature type="domain" description="Dihydroxy-acid/6-phosphogluconate dehydratase N-terminal" evidence="16">
    <location>
        <begin position="33"/>
        <end position="353"/>
    </location>
</feature>
<feature type="modified residue" description="N6-carboxylysine" evidence="15">
    <location>
        <position position="123"/>
    </location>
</feature>
<feature type="binding site" evidence="15">
    <location>
        <position position="80"/>
    </location>
    <ligand>
        <name>Mg(2+)</name>
        <dbReference type="ChEBI" id="CHEBI:18420"/>
    </ligand>
</feature>
<dbReference type="GO" id="GO:0009099">
    <property type="term" value="P:L-valine biosynthetic process"/>
    <property type="evidence" value="ECO:0007669"/>
    <property type="project" value="UniProtKB-UniRule"/>
</dbReference>
<dbReference type="EC" id="4.2.1.9" evidence="14 15"/>
<dbReference type="PaxDb" id="880073-Calab_0399"/>
<evidence type="ECO:0000256" key="10">
    <source>
        <dbReference type="ARBA" id="ARBA00023304"/>
    </source>
</evidence>
<sequence>MRSDRIKKGVERAPHRSLLKATGVIQSDEDFQKPFIGVANSYTDLIPGHVHLHELGRVVKEAIRQAGGVPFEFNTIGVDDGIAMGHIGMRYSLASRELIADSVETVIQAHQLDGLICITNCDKIVPGMLMAAVRLNIPAIFISGGPMKAGVLNSGEKVDLISVFEGVGKRIRNEINDEQLKELENHGCPTCGSCSGMFTANSMNCLLEALGLALPGNGTILAVDPARNELAKQAGKQIVQLVKDDLKPSDILSEAAFENAFALDMAMGGSTNTVLHTLAVAHEAGIAFDLHKINELSEKVPYLCKVSPATPFVHMEDVDAAGGISAILKELSRINGLLSLDQLTVSGKTLGENISTAKIKDEQVIRPIENAYSKTGGLVVLFGNLAPEGGVVKTGAVDPKMMTHEGPARIYESEAEALQGIARQEIEAGDVVVIRYEGPKGGPGMPEMLSPTSAIMGLGLGDKVALITDGRFSGGTRGACIGHVSPEAADRGPIAALQNGDRIRIDIPNRRLDVLIPEKELQKRLNGLPPFEAKIKKGYLARYQQNVTSASKGAILKNPWA</sequence>
<keyword evidence="5 15" id="KW-0479">Metal-binding</keyword>
<comment type="catalytic activity">
    <reaction evidence="15">
        <text>(2R,3R)-2,3-dihydroxy-3-methylpentanoate = (S)-3-methyl-2-oxopentanoate + H2O</text>
        <dbReference type="Rhea" id="RHEA:27694"/>
        <dbReference type="ChEBI" id="CHEBI:15377"/>
        <dbReference type="ChEBI" id="CHEBI:35146"/>
        <dbReference type="ChEBI" id="CHEBI:49258"/>
        <dbReference type="EC" id="4.2.1.9"/>
    </reaction>
</comment>
<organism evidence="19 20">
    <name type="scientific">Caldithrix abyssi DSM 13497</name>
    <dbReference type="NCBI Taxonomy" id="880073"/>
    <lineage>
        <taxon>Bacteria</taxon>
        <taxon>Pseudomonadati</taxon>
        <taxon>Calditrichota</taxon>
        <taxon>Calditrichia</taxon>
        <taxon>Calditrichales</taxon>
        <taxon>Calditrichaceae</taxon>
        <taxon>Caldithrix</taxon>
    </lineage>
</organism>
<keyword evidence="6 15" id="KW-0460">Magnesium</keyword>
<dbReference type="GO" id="GO:0000287">
    <property type="term" value="F:magnesium ion binding"/>
    <property type="evidence" value="ECO:0007669"/>
    <property type="project" value="UniProtKB-UniRule"/>
</dbReference>
<dbReference type="NCBIfam" id="NF002068">
    <property type="entry name" value="PRK00911.1"/>
    <property type="match status" value="1"/>
</dbReference>
<dbReference type="Pfam" id="PF24877">
    <property type="entry name" value="ILV_EDD_C"/>
    <property type="match status" value="1"/>
</dbReference>
<dbReference type="UniPathway" id="UPA00047">
    <property type="reaction ID" value="UER00057"/>
</dbReference>
<evidence type="ECO:0000313" key="19">
    <source>
        <dbReference type="EMBL" id="EHO40044.1"/>
    </source>
</evidence>
<keyword evidence="3 15" id="KW-0028">Amino-acid biosynthesis</keyword>
<comment type="cofactor">
    <cofactor evidence="1 15">
        <name>Mg(2+)</name>
        <dbReference type="ChEBI" id="CHEBI:18420"/>
    </cofactor>
</comment>
<dbReference type="HAMAP" id="MF_00012">
    <property type="entry name" value="IlvD"/>
    <property type="match status" value="1"/>
</dbReference>
<comment type="pathway">
    <text evidence="12 15">Amino-acid biosynthesis; L-valine biosynthesis; L-valine from pyruvate: step 3/4.</text>
</comment>
<evidence type="ECO:0000313" key="18">
    <source>
        <dbReference type="EMBL" id="APF19953.1"/>
    </source>
</evidence>
<dbReference type="InterPro" id="IPR000581">
    <property type="entry name" value="ILV_EDD_N"/>
</dbReference>
<dbReference type="PROSITE" id="PS00886">
    <property type="entry name" value="ILVD_EDD_1"/>
    <property type="match status" value="1"/>
</dbReference>
<reference evidence="18 21" key="2">
    <citation type="submission" date="2016-11" db="EMBL/GenBank/DDBJ databases">
        <title>Genomic analysis of Caldithrix abyssi and proposal of a novel bacterial phylum Caldithrichaeota.</title>
        <authorList>
            <person name="Kublanov I."/>
            <person name="Sigalova O."/>
            <person name="Gavrilov S."/>
            <person name="Lebedinsky A."/>
            <person name="Ivanova N."/>
            <person name="Daum C."/>
            <person name="Reddy T."/>
            <person name="Klenk H.P."/>
            <person name="Goker M."/>
            <person name="Reva O."/>
            <person name="Miroshnichenko M."/>
            <person name="Kyprides N."/>
            <person name="Woyke T."/>
            <person name="Gelfand M."/>
        </authorList>
    </citation>
    <scope>NUCLEOTIDE SEQUENCE [LARGE SCALE GENOMIC DNA]</scope>
    <source>
        <strain evidence="18 21">LF13</strain>
    </source>
</reference>
<dbReference type="PANTHER" id="PTHR43661:SF3">
    <property type="entry name" value="D-XYLONATE DEHYDRATASE YAGF-RELATED"/>
    <property type="match status" value="1"/>
</dbReference>
<evidence type="ECO:0000259" key="16">
    <source>
        <dbReference type="Pfam" id="PF00920"/>
    </source>
</evidence>
<evidence type="ECO:0000256" key="8">
    <source>
        <dbReference type="ARBA" id="ARBA00023014"/>
    </source>
</evidence>
<dbReference type="SUPFAM" id="SSF143975">
    <property type="entry name" value="IlvD/EDD N-terminal domain-like"/>
    <property type="match status" value="1"/>
</dbReference>
<dbReference type="NCBIfam" id="TIGR00110">
    <property type="entry name" value="ilvD"/>
    <property type="match status" value="1"/>
</dbReference>
<dbReference type="Pfam" id="PF00920">
    <property type="entry name" value="ILVD_EDD_N"/>
    <property type="match status" value="1"/>
</dbReference>
<dbReference type="PANTHER" id="PTHR43661">
    <property type="entry name" value="D-XYLONATE DEHYDRATASE"/>
    <property type="match status" value="1"/>
</dbReference>
<evidence type="ECO:0000256" key="6">
    <source>
        <dbReference type="ARBA" id="ARBA00022842"/>
    </source>
</evidence>
<evidence type="ECO:0000313" key="20">
    <source>
        <dbReference type="Proteomes" id="UP000004671"/>
    </source>
</evidence>
<keyword evidence="7 15" id="KW-0408">Iron</keyword>
<evidence type="ECO:0000313" key="21">
    <source>
        <dbReference type="Proteomes" id="UP000183868"/>
    </source>
</evidence>
<evidence type="ECO:0000256" key="2">
    <source>
        <dbReference type="ARBA" id="ARBA00006486"/>
    </source>
</evidence>